<comment type="cofactor">
    <cofactor evidence="1">
        <name>heme</name>
        <dbReference type="ChEBI" id="CHEBI:30413"/>
    </cofactor>
</comment>
<evidence type="ECO:0000256" key="6">
    <source>
        <dbReference type="ARBA" id="ARBA00023004"/>
    </source>
</evidence>
<evidence type="ECO:0000256" key="3">
    <source>
        <dbReference type="ARBA" id="ARBA00022617"/>
    </source>
</evidence>
<dbReference type="Gene3D" id="1.10.630.10">
    <property type="entry name" value="Cytochrome P450"/>
    <property type="match status" value="1"/>
</dbReference>
<protein>
    <submittedName>
        <fullName evidence="8">Cytochrome P450</fullName>
    </submittedName>
</protein>
<dbReference type="InterPro" id="IPR036396">
    <property type="entry name" value="Cyt_P450_sf"/>
</dbReference>
<dbReference type="PANTHER" id="PTHR24286">
    <property type="entry name" value="CYTOCHROME P450 26"/>
    <property type="match status" value="1"/>
</dbReference>
<dbReference type="Proteomes" id="UP000765160">
    <property type="component" value="Unassembled WGS sequence"/>
</dbReference>
<keyword evidence="3" id="KW-0349">Heme</keyword>
<evidence type="ECO:0000256" key="7">
    <source>
        <dbReference type="ARBA" id="ARBA00023033"/>
    </source>
</evidence>
<sequence>MASIPRAGHLDSSLAFLREGYEFVGRRCRSLGVDLFRTRLLGRTFHCAQGAEAAAMFYHPGRFTRAGALPSSVLKLLQDEGSVATLDAAAHRHRKAMLMSLMSPAALEDMAARAAVALRRRAESWPARGEVGLHAEFRASLGEAVCDWAGLALEPAAQARLTDQLGAMIDNAGRIGPANWIARLRRQGAERDLARRIAAVREGRATAPEGSALQVIAFHQNPDGSLLSEALAAVELLNILRPTVAIARFMVFAALALHEHPAARPGLAEPDRLLAFVQEVRRLAPFFPIVGGIARSGFSWRGVDFPAGSRFILDLYGTNRDGRSWEAPLEFRPDRFLGWAGNPFTLIPQGGGDHFTGHRCAGEWLTIAVMQAMLRVLALELHYQVPPQDLSVDLSRMPALPRSGFLVRA</sequence>
<keyword evidence="7" id="KW-0503">Monooxygenase</keyword>
<dbReference type="PRINTS" id="PR00463">
    <property type="entry name" value="EP450I"/>
</dbReference>
<evidence type="ECO:0000313" key="9">
    <source>
        <dbReference type="Proteomes" id="UP000765160"/>
    </source>
</evidence>
<proteinExistence type="inferred from homology"/>
<dbReference type="PANTHER" id="PTHR24286:SF24">
    <property type="entry name" value="LANOSTEROL 14-ALPHA DEMETHYLASE"/>
    <property type="match status" value="1"/>
</dbReference>
<keyword evidence="5" id="KW-0560">Oxidoreductase</keyword>
<name>A0ABX1F1C7_9PROT</name>
<dbReference type="InterPro" id="IPR002401">
    <property type="entry name" value="Cyt_P450_E_grp-I"/>
</dbReference>
<keyword evidence="4" id="KW-0479">Metal-binding</keyword>
<keyword evidence="6" id="KW-0408">Iron</keyword>
<dbReference type="Pfam" id="PF00067">
    <property type="entry name" value="p450"/>
    <property type="match status" value="1"/>
</dbReference>
<comment type="similarity">
    <text evidence="2">Belongs to the cytochrome P450 family.</text>
</comment>
<dbReference type="InterPro" id="IPR001128">
    <property type="entry name" value="Cyt_P450"/>
</dbReference>
<dbReference type="SUPFAM" id="SSF48264">
    <property type="entry name" value="Cytochrome P450"/>
    <property type="match status" value="1"/>
</dbReference>
<accession>A0ABX1F1C7</accession>
<keyword evidence="9" id="KW-1185">Reference proteome</keyword>
<organism evidence="8 9">
    <name type="scientific">Falsiroseomonas frigidaquae</name>
    <dbReference type="NCBI Taxonomy" id="487318"/>
    <lineage>
        <taxon>Bacteria</taxon>
        <taxon>Pseudomonadati</taxon>
        <taxon>Pseudomonadota</taxon>
        <taxon>Alphaproteobacteria</taxon>
        <taxon>Acetobacterales</taxon>
        <taxon>Roseomonadaceae</taxon>
        <taxon>Falsiroseomonas</taxon>
    </lineage>
</organism>
<comment type="caution">
    <text evidence="8">The sequence shown here is derived from an EMBL/GenBank/DDBJ whole genome shotgun (WGS) entry which is preliminary data.</text>
</comment>
<evidence type="ECO:0000256" key="1">
    <source>
        <dbReference type="ARBA" id="ARBA00001971"/>
    </source>
</evidence>
<evidence type="ECO:0000313" key="8">
    <source>
        <dbReference type="EMBL" id="NKE46098.1"/>
    </source>
</evidence>
<gene>
    <name evidence="8" type="ORF">HB662_15030</name>
</gene>
<reference evidence="8 9" key="1">
    <citation type="submission" date="2020-03" db="EMBL/GenBank/DDBJ databases">
        <title>Roseomonas selenitidurans sp. nov. isolated from soil.</title>
        <authorList>
            <person name="Liu H."/>
        </authorList>
    </citation>
    <scope>NUCLEOTIDE SEQUENCE [LARGE SCALE GENOMIC DNA]</scope>
    <source>
        <strain evidence="8 9">JCM 15073</strain>
    </source>
</reference>
<evidence type="ECO:0000256" key="2">
    <source>
        <dbReference type="ARBA" id="ARBA00010617"/>
    </source>
</evidence>
<dbReference type="RefSeq" id="WP_168050612.1">
    <property type="nucleotide sequence ID" value="NZ_JAATJR010000004.1"/>
</dbReference>
<evidence type="ECO:0000256" key="4">
    <source>
        <dbReference type="ARBA" id="ARBA00022723"/>
    </source>
</evidence>
<dbReference type="EMBL" id="JAAVTX010000004">
    <property type="protein sequence ID" value="NKE46098.1"/>
    <property type="molecule type" value="Genomic_DNA"/>
</dbReference>
<evidence type="ECO:0000256" key="5">
    <source>
        <dbReference type="ARBA" id="ARBA00023002"/>
    </source>
</evidence>
<dbReference type="CDD" id="cd11067">
    <property type="entry name" value="CYP152"/>
    <property type="match status" value="1"/>
</dbReference>